<evidence type="ECO:0000313" key="13">
    <source>
        <dbReference type="EMBL" id="MED4401103.1"/>
    </source>
</evidence>
<comment type="catalytic activity">
    <reaction evidence="9">
        <text>(6S)-5,6,7,8-tetrahydrofolyl-(gamma-L-Glu)(n) + L-glutamate + ATP = (6S)-5,6,7,8-tetrahydrofolyl-(gamma-L-Glu)(n+1) + ADP + phosphate + H(+)</text>
        <dbReference type="Rhea" id="RHEA:10580"/>
        <dbReference type="Rhea" id="RHEA-COMP:14738"/>
        <dbReference type="Rhea" id="RHEA-COMP:14740"/>
        <dbReference type="ChEBI" id="CHEBI:15378"/>
        <dbReference type="ChEBI" id="CHEBI:29985"/>
        <dbReference type="ChEBI" id="CHEBI:30616"/>
        <dbReference type="ChEBI" id="CHEBI:43474"/>
        <dbReference type="ChEBI" id="CHEBI:141005"/>
        <dbReference type="ChEBI" id="CHEBI:456216"/>
        <dbReference type="EC" id="6.3.2.17"/>
    </reaction>
</comment>
<dbReference type="InterPro" id="IPR001645">
    <property type="entry name" value="Folylpolyglutamate_synth"/>
</dbReference>
<dbReference type="SUPFAM" id="SSF53244">
    <property type="entry name" value="MurD-like peptide ligases, peptide-binding domain"/>
    <property type="match status" value="1"/>
</dbReference>
<gene>
    <name evidence="13" type="ORF">P9271_07115</name>
</gene>
<keyword evidence="3 10" id="KW-0436">Ligase</keyword>
<evidence type="ECO:0000256" key="9">
    <source>
        <dbReference type="ARBA" id="ARBA00047493"/>
    </source>
</evidence>
<dbReference type="InterPro" id="IPR036615">
    <property type="entry name" value="Mur_ligase_C_dom_sf"/>
</dbReference>
<name>A0ABU6NWJ6_9BACI</name>
<keyword evidence="4" id="KW-0479">Metal-binding</keyword>
<dbReference type="Pfam" id="PF02875">
    <property type="entry name" value="Mur_ligase_C"/>
    <property type="match status" value="1"/>
</dbReference>
<dbReference type="RefSeq" id="WP_328015047.1">
    <property type="nucleotide sequence ID" value="NZ_JARTFS010000005.1"/>
</dbReference>
<reference evidence="13 14" key="1">
    <citation type="submission" date="2023-03" db="EMBL/GenBank/DDBJ databases">
        <title>Bacillus Genome Sequencing.</title>
        <authorList>
            <person name="Dunlap C."/>
        </authorList>
    </citation>
    <scope>NUCLEOTIDE SEQUENCE [LARGE SCALE GENOMIC DNA]</scope>
    <source>
        <strain evidence="13 14">NRS-1717</strain>
    </source>
</reference>
<evidence type="ECO:0000256" key="8">
    <source>
        <dbReference type="ARBA" id="ARBA00030592"/>
    </source>
</evidence>
<evidence type="ECO:0000256" key="3">
    <source>
        <dbReference type="ARBA" id="ARBA00022598"/>
    </source>
</evidence>
<dbReference type="InterPro" id="IPR004101">
    <property type="entry name" value="Mur_ligase_C"/>
</dbReference>
<dbReference type="NCBIfam" id="TIGR01499">
    <property type="entry name" value="folC"/>
    <property type="match status" value="1"/>
</dbReference>
<comment type="caution">
    <text evidence="13">The sequence shown here is derived from an EMBL/GenBank/DDBJ whole genome shotgun (WGS) entry which is preliminary data.</text>
</comment>
<keyword evidence="14" id="KW-1185">Reference proteome</keyword>
<evidence type="ECO:0000259" key="11">
    <source>
        <dbReference type="Pfam" id="PF02875"/>
    </source>
</evidence>
<evidence type="ECO:0000256" key="1">
    <source>
        <dbReference type="ARBA" id="ARBA00008276"/>
    </source>
</evidence>
<keyword evidence="7" id="KW-0460">Magnesium</keyword>
<dbReference type="EC" id="6.3.2.17" evidence="2"/>
<dbReference type="Pfam" id="PF08245">
    <property type="entry name" value="Mur_ligase_M"/>
    <property type="match status" value="1"/>
</dbReference>
<dbReference type="InterPro" id="IPR036565">
    <property type="entry name" value="Mur-like_cat_sf"/>
</dbReference>
<dbReference type="GO" id="GO:0016874">
    <property type="term" value="F:ligase activity"/>
    <property type="evidence" value="ECO:0007669"/>
    <property type="project" value="UniProtKB-KW"/>
</dbReference>
<evidence type="ECO:0000256" key="10">
    <source>
        <dbReference type="PIRNR" id="PIRNR001563"/>
    </source>
</evidence>
<dbReference type="PANTHER" id="PTHR11136:SF0">
    <property type="entry name" value="DIHYDROFOLATE SYNTHETASE-RELATED"/>
    <property type="match status" value="1"/>
</dbReference>
<feature type="domain" description="Mur ligase central" evidence="12">
    <location>
        <begin position="46"/>
        <end position="273"/>
    </location>
</feature>
<dbReference type="Gene3D" id="3.40.1190.10">
    <property type="entry name" value="Mur-like, catalytic domain"/>
    <property type="match status" value="1"/>
</dbReference>
<keyword evidence="5 10" id="KW-0547">Nucleotide-binding</keyword>
<keyword evidence="6 10" id="KW-0067">ATP-binding</keyword>
<evidence type="ECO:0000256" key="2">
    <source>
        <dbReference type="ARBA" id="ARBA00013025"/>
    </source>
</evidence>
<protein>
    <recommendedName>
        <fullName evidence="2">tetrahydrofolate synthase</fullName>
        <ecNumber evidence="2">6.3.2.17</ecNumber>
    </recommendedName>
    <alternativeName>
        <fullName evidence="8">Tetrahydrofolylpolyglutamate synthase</fullName>
    </alternativeName>
</protein>
<evidence type="ECO:0000259" key="12">
    <source>
        <dbReference type="Pfam" id="PF08245"/>
    </source>
</evidence>
<dbReference type="EMBL" id="JARTFS010000005">
    <property type="protein sequence ID" value="MED4401103.1"/>
    <property type="molecule type" value="Genomic_DNA"/>
</dbReference>
<evidence type="ECO:0000256" key="6">
    <source>
        <dbReference type="ARBA" id="ARBA00022840"/>
    </source>
</evidence>
<evidence type="ECO:0000256" key="4">
    <source>
        <dbReference type="ARBA" id="ARBA00022723"/>
    </source>
</evidence>
<dbReference type="PIRSF" id="PIRSF001563">
    <property type="entry name" value="Folylpolyglu_synth"/>
    <property type="match status" value="1"/>
</dbReference>
<dbReference type="PROSITE" id="PS01012">
    <property type="entry name" value="FOLYLPOLYGLU_SYNT_2"/>
    <property type="match status" value="1"/>
</dbReference>
<proteinExistence type="inferred from homology"/>
<feature type="domain" description="Mur ligase C-terminal" evidence="11">
    <location>
        <begin position="301"/>
        <end position="416"/>
    </location>
</feature>
<accession>A0ABU6NWJ6</accession>
<dbReference type="SUPFAM" id="SSF53623">
    <property type="entry name" value="MurD-like peptide ligases, catalytic domain"/>
    <property type="match status" value="1"/>
</dbReference>
<dbReference type="PANTHER" id="PTHR11136">
    <property type="entry name" value="FOLYLPOLYGLUTAMATE SYNTHASE-RELATED"/>
    <property type="match status" value="1"/>
</dbReference>
<comment type="similarity">
    <text evidence="1 10">Belongs to the folylpolyglutamate synthase family.</text>
</comment>
<dbReference type="InterPro" id="IPR013221">
    <property type="entry name" value="Mur_ligase_cen"/>
</dbReference>
<dbReference type="InterPro" id="IPR018109">
    <property type="entry name" value="Folylpolyglutamate_synth_CS"/>
</dbReference>
<evidence type="ECO:0000256" key="7">
    <source>
        <dbReference type="ARBA" id="ARBA00022842"/>
    </source>
</evidence>
<organism evidence="13 14">
    <name type="scientific">Metabacillus fastidiosus</name>
    <dbReference type="NCBI Taxonomy" id="1458"/>
    <lineage>
        <taxon>Bacteria</taxon>
        <taxon>Bacillati</taxon>
        <taxon>Bacillota</taxon>
        <taxon>Bacilli</taxon>
        <taxon>Bacillales</taxon>
        <taxon>Bacillaceae</taxon>
        <taxon>Metabacillus</taxon>
    </lineage>
</organism>
<evidence type="ECO:0000313" key="14">
    <source>
        <dbReference type="Proteomes" id="UP001342826"/>
    </source>
</evidence>
<evidence type="ECO:0000256" key="5">
    <source>
        <dbReference type="ARBA" id="ARBA00022741"/>
    </source>
</evidence>
<dbReference type="Gene3D" id="3.90.190.20">
    <property type="entry name" value="Mur ligase, C-terminal domain"/>
    <property type="match status" value="1"/>
</dbReference>
<sequence length="429" mass="48323">MFTNYNDAVEWIHSRLKFGIKPGLKRMEWMMERLGNPEKKIPIIHIAGTNGKGSTVSYLQNIFTEAGYKVGTFTSPYIEVFNERISLDGEPISDDEMVALVNEIKPLSEQLAETEFNSPTEFEVITAMAFYYFGVVNPPDIIILETGLGGKFDSTNIVEPILSIITNVGFDHMAILGDTIEEIAGEKAGIIKENAPVITGVSNEKALAVIQRIAEEKNVSLFALDNDIKITESSLKDNQELFSIFTPFNNYKDVVLTMRGEHQLRNASLAVTAIDYLQSENMFPLTEENMRTGLEKTSWKGRFETMSKDPLIIIDGAHNIEGVESLVDVVNRHYEDRKIHILFSALADKDFKPMIERLTAIATSMAFTTFDFPRAASAVDLYDACPIEDKRYYVSWEEALEKFIQCNDDVYIVTGSLYFISGVRGYLMK</sequence>
<dbReference type="Proteomes" id="UP001342826">
    <property type="component" value="Unassembled WGS sequence"/>
</dbReference>